<sequence>MRAICLDLGTRSCGFAISDKSRIIVSPLENFRFELNHFKHVIAKLKYYLYESEYKNEIDLIVLGYPLRMDLSKSERTFIVERFKNRLSNEIEIPIVFQDERQSTINAEDILISAGFSRQKRKTKKDSLAAQLILEEYLRRQNG</sequence>
<dbReference type="Proteomes" id="UP000317904">
    <property type="component" value="Unassembled WGS sequence"/>
</dbReference>
<dbReference type="SMART" id="SM00732">
    <property type="entry name" value="YqgFc"/>
    <property type="match status" value="1"/>
</dbReference>
<evidence type="ECO:0000256" key="5">
    <source>
        <dbReference type="HAMAP-Rule" id="MF_00651"/>
    </source>
</evidence>
<protein>
    <recommendedName>
        <fullName evidence="5">Putative pre-16S rRNA nuclease</fullName>
        <ecNumber evidence="5">3.1.-.-</ecNumber>
    </recommendedName>
</protein>
<keyword evidence="3 5" id="KW-0540">Nuclease</keyword>
<comment type="subcellular location">
    <subcellularLocation>
        <location evidence="5">Cytoplasm</location>
    </subcellularLocation>
</comment>
<dbReference type="HAMAP" id="MF_00651">
    <property type="entry name" value="Nuclease_YqgF"/>
    <property type="match status" value="1"/>
</dbReference>
<dbReference type="InterPro" id="IPR006641">
    <property type="entry name" value="YqgF/RNaseH-like_dom"/>
</dbReference>
<dbReference type="GO" id="GO:0005829">
    <property type="term" value="C:cytosol"/>
    <property type="evidence" value="ECO:0007669"/>
    <property type="project" value="TreeGrafter"/>
</dbReference>
<evidence type="ECO:0000259" key="6">
    <source>
        <dbReference type="SMART" id="SM00732"/>
    </source>
</evidence>
<organism evidence="7 8">
    <name type="scientific">Mycoplasma struthionis</name>
    <dbReference type="NCBI Taxonomy" id="538220"/>
    <lineage>
        <taxon>Bacteria</taxon>
        <taxon>Bacillati</taxon>
        <taxon>Mycoplasmatota</taxon>
        <taxon>Mollicutes</taxon>
        <taxon>Mycoplasmataceae</taxon>
        <taxon>Mycoplasma</taxon>
    </lineage>
</organism>
<dbReference type="Gene3D" id="3.30.420.140">
    <property type="entry name" value="YqgF/RNase H-like domain"/>
    <property type="match status" value="1"/>
</dbReference>
<proteinExistence type="inferred from homology"/>
<evidence type="ECO:0000313" key="8">
    <source>
        <dbReference type="Proteomes" id="UP000317904"/>
    </source>
</evidence>
<dbReference type="SUPFAM" id="SSF53098">
    <property type="entry name" value="Ribonuclease H-like"/>
    <property type="match status" value="1"/>
</dbReference>
<dbReference type="GO" id="GO:0000967">
    <property type="term" value="P:rRNA 5'-end processing"/>
    <property type="evidence" value="ECO:0007669"/>
    <property type="project" value="UniProtKB-UniRule"/>
</dbReference>
<dbReference type="EC" id="3.1.-.-" evidence="5"/>
<dbReference type="GO" id="GO:0016788">
    <property type="term" value="F:hydrolase activity, acting on ester bonds"/>
    <property type="evidence" value="ECO:0007669"/>
    <property type="project" value="UniProtKB-UniRule"/>
</dbReference>
<dbReference type="NCBIfam" id="TIGR00250">
    <property type="entry name" value="RNAse_H_YqgF"/>
    <property type="match status" value="1"/>
</dbReference>
<dbReference type="Pfam" id="PF03652">
    <property type="entry name" value="RuvX"/>
    <property type="match status" value="1"/>
</dbReference>
<keyword evidence="2 5" id="KW-0690">Ribosome biogenesis</keyword>
<dbReference type="InterPro" id="IPR012337">
    <property type="entry name" value="RNaseH-like_sf"/>
</dbReference>
<dbReference type="CDD" id="cd16964">
    <property type="entry name" value="YqgF"/>
    <property type="match status" value="1"/>
</dbReference>
<evidence type="ECO:0000313" key="7">
    <source>
        <dbReference type="EMBL" id="TPI01287.1"/>
    </source>
</evidence>
<dbReference type="InterPro" id="IPR005227">
    <property type="entry name" value="YqgF"/>
</dbReference>
<dbReference type="InterPro" id="IPR037027">
    <property type="entry name" value="YqgF/RNaseH-like_dom_sf"/>
</dbReference>
<comment type="similarity">
    <text evidence="5">Belongs to the YqgF HJR family.</text>
</comment>
<dbReference type="AlphaFoldDB" id="A0A502M8H9"/>
<dbReference type="PANTHER" id="PTHR33317">
    <property type="entry name" value="POLYNUCLEOTIDYL TRANSFERASE, RIBONUCLEASE H-LIKE SUPERFAMILY PROTEIN"/>
    <property type="match status" value="1"/>
</dbReference>
<evidence type="ECO:0000256" key="2">
    <source>
        <dbReference type="ARBA" id="ARBA00022517"/>
    </source>
</evidence>
<dbReference type="RefSeq" id="WP_140701301.1">
    <property type="nucleotide sequence ID" value="NZ_VFSY01000028.1"/>
</dbReference>
<feature type="domain" description="YqgF/RNase H-like" evidence="6">
    <location>
        <begin position="1"/>
        <end position="107"/>
    </location>
</feature>
<name>A0A502M8H9_9MOLU</name>
<gene>
    <name evidence="7" type="primary">ruvX</name>
    <name evidence="7" type="ORF">FJM01_02830</name>
</gene>
<comment type="function">
    <text evidence="5">Could be a nuclease involved in processing of the 5'-end of pre-16S rRNA.</text>
</comment>
<keyword evidence="1 5" id="KW-0963">Cytoplasm</keyword>
<evidence type="ECO:0000256" key="3">
    <source>
        <dbReference type="ARBA" id="ARBA00022722"/>
    </source>
</evidence>
<comment type="caution">
    <text evidence="7">The sequence shown here is derived from an EMBL/GenBank/DDBJ whole genome shotgun (WGS) entry which is preliminary data.</text>
</comment>
<accession>A0A502M8H9</accession>
<reference evidence="7 8" key="1">
    <citation type="submission" date="2019-06" db="EMBL/GenBank/DDBJ databases">
        <title>A comparative genomics study of ostrich specific Mycoplasmas.</title>
        <authorList>
            <person name="Botes A."/>
            <person name="Nel T."/>
        </authorList>
    </citation>
    <scope>NUCLEOTIDE SEQUENCE [LARGE SCALE GENOMIC DNA]</scope>
    <source>
        <strain evidence="7 8">Ms01</strain>
    </source>
</reference>
<dbReference type="EMBL" id="VFSY01000028">
    <property type="protein sequence ID" value="TPI01287.1"/>
    <property type="molecule type" value="Genomic_DNA"/>
</dbReference>
<keyword evidence="4 5" id="KW-0378">Hydrolase</keyword>
<evidence type="ECO:0000256" key="4">
    <source>
        <dbReference type="ARBA" id="ARBA00022801"/>
    </source>
</evidence>
<dbReference type="PANTHER" id="PTHR33317:SF4">
    <property type="entry name" value="POLYNUCLEOTIDYL TRANSFERASE, RIBONUCLEASE H-LIKE SUPERFAMILY PROTEIN"/>
    <property type="match status" value="1"/>
</dbReference>
<evidence type="ECO:0000256" key="1">
    <source>
        <dbReference type="ARBA" id="ARBA00022490"/>
    </source>
</evidence>
<dbReference type="GO" id="GO:0004518">
    <property type="term" value="F:nuclease activity"/>
    <property type="evidence" value="ECO:0007669"/>
    <property type="project" value="UniProtKB-KW"/>
</dbReference>